<evidence type="ECO:0000313" key="2">
    <source>
        <dbReference type="Proteomes" id="UP000035444"/>
    </source>
</evidence>
<evidence type="ECO:0000313" key="1">
    <source>
        <dbReference type="EMBL" id="KLN61521.1"/>
    </source>
</evidence>
<dbReference type="STRING" id="1489064.WH96_07270"/>
<comment type="caution">
    <text evidence="1">The sequence shown here is derived from an EMBL/GenBank/DDBJ whole genome shotgun (WGS) entry which is preliminary data.</text>
</comment>
<dbReference type="AlphaFoldDB" id="A0A0H2MH69"/>
<sequence length="70" mass="7865">MDNNEITSVEKYLRQTFGNEAIALDRKTTKADSIEVSLGGEFIGVIYKDDEDDELSYSFNMAILADDLPK</sequence>
<name>A0A0H2MH69_9PROT</name>
<dbReference type="RefSeq" id="WP_047763608.1">
    <property type="nucleotide sequence ID" value="NZ_LAQL01000004.1"/>
</dbReference>
<protein>
    <recommendedName>
        <fullName evidence="3">DUF3126 domain-containing protein</fullName>
    </recommendedName>
</protein>
<organism evidence="1 2">
    <name type="scientific">Kiloniella spongiae</name>
    <dbReference type="NCBI Taxonomy" id="1489064"/>
    <lineage>
        <taxon>Bacteria</taxon>
        <taxon>Pseudomonadati</taxon>
        <taxon>Pseudomonadota</taxon>
        <taxon>Alphaproteobacteria</taxon>
        <taxon>Rhodospirillales</taxon>
        <taxon>Kiloniellaceae</taxon>
        <taxon>Kiloniella</taxon>
    </lineage>
</organism>
<dbReference type="EMBL" id="LAQL01000004">
    <property type="protein sequence ID" value="KLN61521.1"/>
    <property type="molecule type" value="Genomic_DNA"/>
</dbReference>
<dbReference type="Proteomes" id="UP000035444">
    <property type="component" value="Unassembled WGS sequence"/>
</dbReference>
<evidence type="ECO:0008006" key="3">
    <source>
        <dbReference type="Google" id="ProtNLM"/>
    </source>
</evidence>
<dbReference type="Pfam" id="PF11324">
    <property type="entry name" value="DUF3126"/>
    <property type="match status" value="1"/>
</dbReference>
<reference evidence="1 2" key="1">
    <citation type="submission" date="2015-03" db="EMBL/GenBank/DDBJ databases">
        <title>Genome Sequence of Kiloniella spongiae MEBiC09566, isolated from a marine sponge.</title>
        <authorList>
            <person name="Shao Z."/>
            <person name="Wang L."/>
            <person name="Li X."/>
        </authorList>
    </citation>
    <scope>NUCLEOTIDE SEQUENCE [LARGE SCALE GENOMIC DNA]</scope>
    <source>
        <strain evidence="1 2">MEBiC09566</strain>
    </source>
</reference>
<gene>
    <name evidence="1" type="ORF">WH96_07270</name>
</gene>
<keyword evidence="2" id="KW-1185">Reference proteome</keyword>
<dbReference type="InterPro" id="IPR021473">
    <property type="entry name" value="DUF3126"/>
</dbReference>
<accession>A0A0H2MH69</accession>
<proteinExistence type="predicted"/>
<dbReference type="OrthoDB" id="7632283at2"/>